<dbReference type="Proteomes" id="UP000595140">
    <property type="component" value="Unassembled WGS sequence"/>
</dbReference>
<sequence length="86" mass="9629">MPPPSCRVVSSSQIGLEWTTQLVRSQTDEKLWMDAMMVAARKDAKTARLASEKMKEKPVEQAEAYQGFFAKHEGLLKSGKESNEQA</sequence>
<gene>
    <name evidence="1" type="ORF">CCAM_LOCUS36638</name>
</gene>
<dbReference type="AlphaFoldDB" id="A0A484N186"/>
<evidence type="ECO:0000313" key="1">
    <source>
        <dbReference type="EMBL" id="VFQ94862.1"/>
    </source>
</evidence>
<dbReference type="EMBL" id="OOIL02005488">
    <property type="protein sequence ID" value="VFQ94862.1"/>
    <property type="molecule type" value="Genomic_DNA"/>
</dbReference>
<protein>
    <submittedName>
        <fullName evidence="1">Uncharacterized protein</fullName>
    </submittedName>
</protein>
<keyword evidence="2" id="KW-1185">Reference proteome</keyword>
<name>A0A484N186_9ASTE</name>
<evidence type="ECO:0000313" key="2">
    <source>
        <dbReference type="Proteomes" id="UP000595140"/>
    </source>
</evidence>
<reference evidence="1 2" key="1">
    <citation type="submission" date="2018-04" db="EMBL/GenBank/DDBJ databases">
        <authorList>
            <person name="Vogel A."/>
        </authorList>
    </citation>
    <scope>NUCLEOTIDE SEQUENCE [LARGE SCALE GENOMIC DNA]</scope>
</reference>
<proteinExistence type="predicted"/>
<organism evidence="1 2">
    <name type="scientific">Cuscuta campestris</name>
    <dbReference type="NCBI Taxonomy" id="132261"/>
    <lineage>
        <taxon>Eukaryota</taxon>
        <taxon>Viridiplantae</taxon>
        <taxon>Streptophyta</taxon>
        <taxon>Embryophyta</taxon>
        <taxon>Tracheophyta</taxon>
        <taxon>Spermatophyta</taxon>
        <taxon>Magnoliopsida</taxon>
        <taxon>eudicotyledons</taxon>
        <taxon>Gunneridae</taxon>
        <taxon>Pentapetalae</taxon>
        <taxon>asterids</taxon>
        <taxon>lamiids</taxon>
        <taxon>Solanales</taxon>
        <taxon>Convolvulaceae</taxon>
        <taxon>Cuscuteae</taxon>
        <taxon>Cuscuta</taxon>
        <taxon>Cuscuta subgen. Grammica</taxon>
        <taxon>Cuscuta sect. Cleistogrammica</taxon>
    </lineage>
</organism>
<accession>A0A484N186</accession>